<dbReference type="HOGENOM" id="CLU_000043_2_1_1"/>
<dbReference type="InterPro" id="IPR012334">
    <property type="entry name" value="Pectin_lyas_fold"/>
</dbReference>
<comment type="caution">
    <text evidence="3">The sequence shown here is derived from an EMBL/GenBank/DDBJ whole genome shotgun (WGS) entry which is preliminary data.</text>
</comment>
<evidence type="ECO:0000313" key="3">
    <source>
        <dbReference type="EMBL" id="KGQ03828.1"/>
    </source>
</evidence>
<dbReference type="Gene3D" id="2.40.160.50">
    <property type="entry name" value="membrane protein fhac: a member of the omp85/tpsb transporter family"/>
    <property type="match status" value="1"/>
</dbReference>
<feature type="domain" description="Filamentous haemagglutinin FhaB/tRNA nuclease CdiA-like TPS" evidence="2">
    <location>
        <begin position="434"/>
        <end position="554"/>
    </location>
</feature>
<dbReference type="NCBIfam" id="TIGR01731">
    <property type="entry name" value="fil_hemag_20aa"/>
    <property type="match status" value="26"/>
</dbReference>
<dbReference type="PANTHER" id="PTHR34597">
    <property type="entry name" value="SLR1661 PROTEIN"/>
    <property type="match status" value="1"/>
</dbReference>
<dbReference type="NCBIfam" id="TIGR01901">
    <property type="entry name" value="adhes_NPXG"/>
    <property type="match status" value="1"/>
</dbReference>
<feature type="region of interest" description="Disordered" evidence="1">
    <location>
        <begin position="2814"/>
        <end position="2838"/>
    </location>
</feature>
<dbReference type="SMART" id="SM00912">
    <property type="entry name" value="Haemagg_act"/>
    <property type="match status" value="1"/>
</dbReference>
<evidence type="ECO:0000256" key="1">
    <source>
        <dbReference type="SAM" id="MobiDB-lite"/>
    </source>
</evidence>
<dbReference type="Proteomes" id="UP000030106">
    <property type="component" value="Unassembled WGS sequence"/>
</dbReference>
<sequence>MPVKEGDLLDLRDIEQGLENLQRLPTVEASMELVPGDLPGESDIVIARKQSRLWHTSVWVDDSGTKSTGRTQGGVMLALDNPLALSDLFYISAGHDLGFQGKKQSTSLNAHYSLPWGYWLFDMTGGRSNYVQSIAGLNGDIRYSGQSKNLNTGLSRVIQRGSNSKTTLRYGVLYRETRNYINDTELDIQRRRTSAWQLGLSHRHYLGAATLDAGVSYQRGTRWFGAMPAWEEQNPEGDYATALSKILTWNASLNLPFALANQQFRYQMSWLRQTSSTPLTPQDQFSIGNRWTVRGFDGERSLSANHGWYVQNTLAWQTPLPQQEFYLGADYGEVGGRADGFALLGRHLAGALCYRIVFNRARQMLVVVSELARAYGGESTRGTGATPGACLRLSALTFSLWLAGGIIAPTAWADGIVADGSAAGRQQPTVVNTSNGLPQVNIQAPNENGLSHNRYSQFDVGERGAVLNNSRVNSQTQLAGAVAGNPWLANGEAKVILNEVNSRNPSQLNGFIEVAGKRADVIIANPAGITCSGCGFINANTSTLAAGKARIENGRLQGFDVDNGRIRIEGKGLNDGQSDYTRLIARSVDVNAQLQAKNLQLTTGRNQTDAQGNVLSTRPDSAGDKPEFALDVAALGGMYANKIKLVGTERGVGVRNAGEIGASAGELSLSADGKLTNNGLMSSTQAVHVVAGDIDNSGNIRSDGHVQLDARNQTTQRGTVLAAGNVQVTAASIDAQQNSVTAAGVDEKGNLTRPGSMTLTAGGKLQAQGQLQAGERLAASGQALDLQGAKLKAKDLSLTATQGDIDTRSATLAADRSLSASTQGQIRNDKGHLSAETLHLEADEISNREGQLAQTGAQALALKTRSVDNTQGSITAARGLAVEAETLNNTQGQLGSFDGGVTLQAARIDNQQGRLIAQKTGGLAVTSQDFIGDKGDMLSEDFLSLNSARLSLNGARTEGQRLQLEGNSLLHRGGSLLQRGPGEASLTFSGEIDNSGGQIASQSGVRITAGALNNQQGTLSGDGDFSLSYRAGLNNQQGSISAASMTLAGQGLDNTAGLIQARGDLSVNTQGQQLNNAQTLGNKTGIRAGGTLTLHAGEVNNQSGLIAADKVHAEGKGWDNRRGETSGASELTLGTEGLDNSHGLLSSRDGQLKLNASESVNNQSGTIQSGSGLTLAGDALDNRAGTLMAANGAANISLARGLDNRDGRLVGQQGIALNASDLNNQTGRISTPQGAVNLLISGAIDNGQGTLESLRALGLRAGSLNNAGGLIQSAADDASLTLDGALLNGDGRIAARQALALHGGQVNNQRGRLTGSQLTLTSEGLDNTGGLIQATGDLTLDTQGARLNNADTRGDTTGIRSGGKLTLRSGNVDNRAGLLAAGQLDGKGGQWDNLGGQISSLGDASLTGTAFNNQTGQIQAGGAMHLDAQQGVFNNPQGQILANQTLTLLSGLLNNQGGTLQGNTMLSLFSGQIDNQSGKLLSGGGLALSADTLNNQQGKVFAWKDGELKVNQDLNNSQGFIKANGTLTLAADSLDNHNTRTSGQGIEAGNLQLTARAVNNQQGALRAANQLAADIQAALDNRGGLLSSQQQLDIAPVNAGALVMSNQGGELVSQGNMTVQLRQLDGVGRITAEQALNLTTLVHLLQDGTLASNGDLTLDARGGLTNAGLLTALRTLAITTPALNNSGSGEIKGSTVAVRAGQMTNTGLVDGTNSHLIADTLHNSGPGRIYGDNLLIDARRLINDKDAPQNKAATIAARQRLIVATDNLTNRDHALIYSDGDMAIGGQMSPDGTLSGLAQKVENFSADIEAMGAMHLAAQQIDNRDIHLLLSDAPGLVSSSGEVSEFQFCTGDGDGACFGGDGKRYRLGPWEGRFRYAIDENGNRIPGVSLQKEPGSNNRLRFFIPGGVTKHFYEYRYTRQVWQTQVVHKDPSTIRSGRDLTVEGGTLTNQDSRIIAGGDLVTRTGQVFNNETQGVQRIVEQGQTISNYKGGGKWKTRQSVYAYAGNNSETPLAMGLMQVATRAGQGAGQLIGPQNNSGTKIVADGVTQEAAAGGRASGSGTVDVTLNNPADLDALAASQPGGILDLPLQQNGQASELVVRVVPPVLRLPESSLFVLHPGNNNHYLIETDSRFTSGKALFSSADVWGDRLQKRLGDGFYEQKLVRDQVAQATGQRFLTGMSDDNEQYKWLLNNGKTFAEQYQLKPGVALSAEQAALLTSDMVWMVNKTVTLPDGSTEVVSVPQLYVRVKPDDVTGSGALLAGNRVLMNTQGDVTNSGTVKGRELTQISAENLSNAGFIQGDKLTVLAKNDITNTGGKLMAGDSLTLAAGHDIVSQTQGGRQGTEAWLERTAGIYVENDQGKLILQAGNDIRLTASELVNRGKESDTRLTAGRDLTLDTRQLSHGTDYTRDAKHFDRTLQTSEAGSRIDAGGNLQLSAGRDINARAADITAQDGLIAQAGNDINLTSGESTFDHEGRSQWTKKGFLSKTTYDFYGNTSERDAQSTTLSGNSVQMRAGNDLTVQGSNVVGTQDVALAAGNNLTLTTADESMHDTQVTQKKKSGLMGTGGIGFTVGSASQKVTTESDSNVKKGSTVGSSAGNVSLTAGNAATVHGSDVVAGQDLSIIGREVAITAAQNSHTELTKTEQKSSGFTLALSGTAGSAVNTAVQQAKSAHNESDGRLAALKGTQAALTGVSAAQAVAKDEATGDVKGNDNTVGISLSYGSQSSTSERKLDQQTASGSKLNAGRDIHIQATGGDIAVVGSQLQAGRDTTLDASRDILLSSASNTETVSGSNSSHGGSVGVGIGYGSGGAGINVSASVNAGKGKENGRRAGQRQQHCG</sequence>
<dbReference type="PANTHER" id="PTHR34597:SF3">
    <property type="entry name" value="OUTER MEMBRANE TRANSPORTER CDIB"/>
    <property type="match status" value="1"/>
</dbReference>
<dbReference type="Pfam" id="PF05860">
    <property type="entry name" value="TPS"/>
    <property type="match status" value="1"/>
</dbReference>
<dbReference type="InterPro" id="IPR011050">
    <property type="entry name" value="Pectin_lyase_fold/virulence"/>
</dbReference>
<dbReference type="Pfam" id="PF13332">
    <property type="entry name" value="Fil_haemagg_2"/>
    <property type="match status" value="3"/>
</dbReference>
<accession>A0A0A2V8J0</accession>
<feature type="region of interest" description="Disordered" evidence="1">
    <location>
        <begin position="2720"/>
        <end position="2743"/>
    </location>
</feature>
<dbReference type="InterPro" id="IPR010069">
    <property type="entry name" value="CdiA_FHA1_rpt"/>
</dbReference>
<dbReference type="GO" id="GO:0046819">
    <property type="term" value="P:protein secretion by the type V secretion system"/>
    <property type="evidence" value="ECO:0007669"/>
    <property type="project" value="TreeGrafter"/>
</dbReference>
<name>A0A0A2V8J0_BEABA</name>
<dbReference type="GO" id="GO:0008320">
    <property type="term" value="F:protein transmembrane transporter activity"/>
    <property type="evidence" value="ECO:0007669"/>
    <property type="project" value="TreeGrafter"/>
</dbReference>
<dbReference type="Pfam" id="PF13018">
    <property type="entry name" value="ESPR"/>
    <property type="match status" value="1"/>
</dbReference>
<dbReference type="Pfam" id="PF03865">
    <property type="entry name" value="ShlB"/>
    <property type="match status" value="1"/>
</dbReference>
<dbReference type="InterPro" id="IPR051544">
    <property type="entry name" value="TPS_OM_transporter"/>
</dbReference>
<protein>
    <submittedName>
        <fullName evidence="3">Hemolysin</fullName>
    </submittedName>
</protein>
<dbReference type="InterPro" id="IPR008619">
    <property type="entry name" value="Filamentous_hemagglutn_rpt"/>
</dbReference>
<evidence type="ECO:0000313" key="4">
    <source>
        <dbReference type="Proteomes" id="UP000030106"/>
    </source>
</evidence>
<dbReference type="InterPro" id="IPR025157">
    <property type="entry name" value="Hemagglutinin_rpt"/>
</dbReference>
<dbReference type="Gene3D" id="2.160.20.10">
    <property type="entry name" value="Single-stranded right-handed beta-helix, Pectin lyase-like"/>
    <property type="match status" value="1"/>
</dbReference>
<reference evidence="3 4" key="1">
    <citation type="submission" date="2012-10" db="EMBL/GenBank/DDBJ databases">
        <title>Genome sequencing and analysis of entomopathogenic fungi Beauveria bassiana D1-5.</title>
        <authorList>
            <person name="Li Q."/>
            <person name="Wang L."/>
            <person name="Zhang Z."/>
            <person name="Wang Q."/>
            <person name="Ren J."/>
            <person name="Wang M."/>
            <person name="Xu W."/>
            <person name="Wang J."/>
            <person name="Lu Y."/>
            <person name="Du Q."/>
            <person name="Sun Z."/>
        </authorList>
    </citation>
    <scope>NUCLEOTIDE SEQUENCE [LARGE SCALE GENOMIC DNA]</scope>
    <source>
        <strain evidence="3 4">D1-5</strain>
    </source>
</reference>
<dbReference type="InterPro" id="IPR035251">
    <property type="entry name" value="ShlB_POTRA"/>
</dbReference>
<feature type="region of interest" description="Disordered" evidence="1">
    <location>
        <begin position="1116"/>
        <end position="1142"/>
    </location>
</feature>
<dbReference type="Pfam" id="PF05594">
    <property type="entry name" value="Fil_haemagg"/>
    <property type="match status" value="11"/>
</dbReference>
<dbReference type="InterPro" id="IPR008638">
    <property type="entry name" value="FhaB/CdiA-like_TPS"/>
</dbReference>
<dbReference type="Pfam" id="PF17287">
    <property type="entry name" value="POTRA_3"/>
    <property type="match status" value="1"/>
</dbReference>
<proteinExistence type="predicted"/>
<dbReference type="InterPro" id="IPR005565">
    <property type="entry name" value="Hemolysn_activator_HlyB_C"/>
</dbReference>
<dbReference type="EMBL" id="ANFO01001150">
    <property type="protein sequence ID" value="KGQ03828.1"/>
    <property type="molecule type" value="Genomic_DNA"/>
</dbReference>
<organism evidence="3 4">
    <name type="scientific">Beauveria bassiana D1-5</name>
    <dbReference type="NCBI Taxonomy" id="1245745"/>
    <lineage>
        <taxon>Eukaryota</taxon>
        <taxon>Fungi</taxon>
        <taxon>Dikarya</taxon>
        <taxon>Ascomycota</taxon>
        <taxon>Pezizomycotina</taxon>
        <taxon>Sordariomycetes</taxon>
        <taxon>Hypocreomycetidae</taxon>
        <taxon>Hypocreales</taxon>
        <taxon>Cordycipitaceae</taxon>
        <taxon>Beauveria</taxon>
    </lineage>
</organism>
<dbReference type="SUPFAM" id="SSF51126">
    <property type="entry name" value="Pectin lyase-like"/>
    <property type="match status" value="1"/>
</dbReference>
<dbReference type="GO" id="GO:0003824">
    <property type="term" value="F:catalytic activity"/>
    <property type="evidence" value="ECO:0007669"/>
    <property type="project" value="UniProtKB-ARBA"/>
</dbReference>
<dbReference type="InterPro" id="IPR024973">
    <property type="entry name" value="ESPR"/>
</dbReference>
<evidence type="ECO:0000259" key="2">
    <source>
        <dbReference type="SMART" id="SM00912"/>
    </source>
</evidence>
<gene>
    <name evidence="3" type="ORF">BBAD15_g10934</name>
</gene>